<dbReference type="Gene3D" id="3.40.50.1240">
    <property type="entry name" value="Phosphoglycerate mutase-like"/>
    <property type="match status" value="1"/>
</dbReference>
<evidence type="ECO:0000313" key="5">
    <source>
        <dbReference type="EMBL" id="OAY79718.1"/>
    </source>
</evidence>
<evidence type="ECO:0000313" key="6">
    <source>
        <dbReference type="Proteomes" id="UP000092600"/>
    </source>
</evidence>
<feature type="chain" id="PRO_5008286062" evidence="4">
    <location>
        <begin position="19"/>
        <end position="236"/>
    </location>
</feature>
<dbReference type="GO" id="GO:0005829">
    <property type="term" value="C:cytosol"/>
    <property type="evidence" value="ECO:0007669"/>
    <property type="project" value="TreeGrafter"/>
</dbReference>
<dbReference type="SMART" id="SM00855">
    <property type="entry name" value="PGAM"/>
    <property type="match status" value="1"/>
</dbReference>
<protein>
    <submittedName>
        <fullName evidence="5">Phosphoglycerate mutase-like protein 4</fullName>
    </submittedName>
</protein>
<feature type="binding site" evidence="3">
    <location>
        <begin position="24"/>
        <end position="31"/>
    </location>
    <ligand>
        <name>substrate</name>
    </ligand>
</feature>
<dbReference type="CDD" id="cd07067">
    <property type="entry name" value="HP_PGM_like"/>
    <property type="match status" value="1"/>
</dbReference>
<dbReference type="InterPro" id="IPR029033">
    <property type="entry name" value="His_PPase_superfam"/>
</dbReference>
<evidence type="ECO:0000256" key="4">
    <source>
        <dbReference type="SAM" id="SignalP"/>
    </source>
</evidence>
<dbReference type="InterPro" id="IPR050275">
    <property type="entry name" value="PGM_Phosphatase"/>
</dbReference>
<organism evidence="5 6">
    <name type="scientific">Ananas comosus</name>
    <name type="common">Pineapple</name>
    <name type="synonym">Ananas ananas</name>
    <dbReference type="NCBI Taxonomy" id="4615"/>
    <lineage>
        <taxon>Eukaryota</taxon>
        <taxon>Viridiplantae</taxon>
        <taxon>Streptophyta</taxon>
        <taxon>Embryophyta</taxon>
        <taxon>Tracheophyta</taxon>
        <taxon>Spermatophyta</taxon>
        <taxon>Magnoliopsida</taxon>
        <taxon>Liliopsida</taxon>
        <taxon>Poales</taxon>
        <taxon>Bromeliaceae</taxon>
        <taxon>Bromelioideae</taxon>
        <taxon>Ananas</taxon>
    </lineage>
</organism>
<keyword evidence="4" id="KW-0732">Signal</keyword>
<dbReference type="InterPro" id="IPR013078">
    <property type="entry name" value="His_Pase_superF_clade-1"/>
</dbReference>
<evidence type="ECO:0000256" key="2">
    <source>
        <dbReference type="PIRSR" id="PIRSR613078-1"/>
    </source>
</evidence>
<evidence type="ECO:0000256" key="1">
    <source>
        <dbReference type="ARBA" id="ARBA00038362"/>
    </source>
</evidence>
<feature type="active site" description="Tele-phosphohistidine intermediate" evidence="2">
    <location>
        <position position="25"/>
    </location>
</feature>
<dbReference type="InterPro" id="IPR001345">
    <property type="entry name" value="PG/BPGM_mutase_AS"/>
</dbReference>
<dbReference type="SUPFAM" id="SSF53254">
    <property type="entry name" value="Phosphoglycerate mutase-like"/>
    <property type="match status" value="1"/>
</dbReference>
<dbReference type="PANTHER" id="PTHR48100">
    <property type="entry name" value="BROAD-SPECIFICITY PHOSPHATASE YOR283W-RELATED"/>
    <property type="match status" value="1"/>
</dbReference>
<comment type="similarity">
    <text evidence="1">Belongs to the phosphoglycerate mutase family.</text>
</comment>
<sequence>MCSAAAAAAAAALLPGFAEVVVVRHGETSWNASKTIQGQLDAELNEKGRQQANAVGVKLSKERKFSAIYASDLQRAAETANIIASSCNLPKVVVLDPALRERHLGDLQGLTLDKAAKQKPAAHKIFLSSRRDQELPGGGESLDQLSKRCVSCLQKIAGQHKGERVIVVTHGGVLRELYRRANPGAPRGGTIHNTSVNVFHISDPGDPWIIKNWGDVSHLKDTGVLKSGFGGDGTSG</sequence>
<accession>A0A199VRT9</accession>
<dbReference type="AlphaFoldDB" id="A0A199VRT9"/>
<dbReference type="STRING" id="4615.A0A199VRT9"/>
<dbReference type="Proteomes" id="UP000092600">
    <property type="component" value="Unassembled WGS sequence"/>
</dbReference>
<dbReference type="EMBL" id="LSRQ01001021">
    <property type="protein sequence ID" value="OAY79718.1"/>
    <property type="molecule type" value="Genomic_DNA"/>
</dbReference>
<feature type="signal peptide" evidence="4">
    <location>
        <begin position="1"/>
        <end position="18"/>
    </location>
</feature>
<evidence type="ECO:0000256" key="3">
    <source>
        <dbReference type="PIRSR" id="PIRSR613078-2"/>
    </source>
</evidence>
<name>A0A199VRT9_ANACO</name>
<comment type="caution">
    <text evidence="5">The sequence shown here is derived from an EMBL/GenBank/DDBJ whole genome shotgun (WGS) entry which is preliminary data.</text>
</comment>
<dbReference type="Pfam" id="PF00300">
    <property type="entry name" value="His_Phos_1"/>
    <property type="match status" value="1"/>
</dbReference>
<gene>
    <name evidence="5" type="ORF">ACMD2_07670</name>
</gene>
<dbReference type="PROSITE" id="PS00175">
    <property type="entry name" value="PG_MUTASE"/>
    <property type="match status" value="1"/>
</dbReference>
<dbReference type="FunFam" id="3.40.50.1240:FF:000029">
    <property type="entry name" value="Phosphoglycerate mutase-like protein 4"/>
    <property type="match status" value="1"/>
</dbReference>
<feature type="binding site" evidence="3">
    <location>
        <position position="75"/>
    </location>
    <ligand>
        <name>substrate</name>
    </ligand>
</feature>
<dbReference type="GO" id="GO:0016791">
    <property type="term" value="F:phosphatase activity"/>
    <property type="evidence" value="ECO:0007669"/>
    <property type="project" value="TreeGrafter"/>
</dbReference>
<reference evidence="5 6" key="1">
    <citation type="journal article" date="2016" name="DNA Res.">
        <title>The draft genome of MD-2 pineapple using hybrid error correction of long reads.</title>
        <authorList>
            <person name="Redwan R.M."/>
            <person name="Saidin A."/>
            <person name="Kumar S.V."/>
        </authorList>
    </citation>
    <scope>NUCLEOTIDE SEQUENCE [LARGE SCALE GENOMIC DNA]</scope>
    <source>
        <strain evidence="6">cv. MD2</strain>
        <tissue evidence="5">Leaf</tissue>
    </source>
</reference>
<feature type="active site" description="Proton donor/acceptor" evidence="2">
    <location>
        <position position="101"/>
    </location>
</feature>
<dbReference type="PANTHER" id="PTHR48100:SF34">
    <property type="entry name" value="PHOSPHOGLYCERATE MUTASE-LIKE PROTEIN 4"/>
    <property type="match status" value="1"/>
</dbReference>
<proteinExistence type="inferred from homology"/>